<gene>
    <name evidence="5" type="ORF">KIPB_009328</name>
</gene>
<keyword evidence="2" id="KW-0833">Ubl conjugation pathway</keyword>
<sequence>LSDILDRECGSGTTEAEVGGKRTASEAGLGQRVFAQLKEVATSVSWTSPGSTDEWDIDRCAAAFIASCIRLSRRAKTAEIDFDKDDRDTVVFVTAVTLQRMMQFHVPQGKVTNVYELRAIAGNIVPGKTYISRSAVRPISRQAADSRDPSCGTCSVPTVIVGLPSAYAALTMGAVSACIGLGGQESILSQDGVILKERGADADEEETEDWFSE</sequence>
<evidence type="ECO:0000313" key="6">
    <source>
        <dbReference type="Proteomes" id="UP000265618"/>
    </source>
</evidence>
<name>A0A9K3D246_9EUKA</name>
<evidence type="ECO:0000256" key="3">
    <source>
        <dbReference type="ARBA" id="ARBA00022840"/>
    </source>
</evidence>
<dbReference type="AlphaFoldDB" id="A0A9K3D246"/>
<evidence type="ECO:0000256" key="4">
    <source>
        <dbReference type="ARBA" id="ARBA00043952"/>
    </source>
</evidence>
<keyword evidence="3" id="KW-0067">ATP-binding</keyword>
<dbReference type="Proteomes" id="UP000265618">
    <property type="component" value="Unassembled WGS sequence"/>
</dbReference>
<keyword evidence="6" id="KW-1185">Reference proteome</keyword>
<feature type="non-terminal residue" evidence="5">
    <location>
        <position position="213"/>
    </location>
</feature>
<organism evidence="5 6">
    <name type="scientific">Kipferlia bialata</name>
    <dbReference type="NCBI Taxonomy" id="797122"/>
    <lineage>
        <taxon>Eukaryota</taxon>
        <taxon>Metamonada</taxon>
        <taxon>Carpediemonas-like organisms</taxon>
        <taxon>Kipferlia</taxon>
    </lineage>
</organism>
<evidence type="ECO:0000313" key="5">
    <source>
        <dbReference type="EMBL" id="GIQ87316.1"/>
    </source>
</evidence>
<comment type="caution">
    <text evidence="5">The sequence shown here is derived from an EMBL/GenBank/DDBJ whole genome shotgun (WGS) entry which is preliminary data.</text>
</comment>
<dbReference type="GO" id="GO:0005524">
    <property type="term" value="F:ATP binding"/>
    <property type="evidence" value="ECO:0007669"/>
    <property type="project" value="UniProtKB-KW"/>
</dbReference>
<evidence type="ECO:0000256" key="1">
    <source>
        <dbReference type="ARBA" id="ARBA00022741"/>
    </source>
</evidence>
<protein>
    <submittedName>
        <fullName evidence="5">Uncharacterized protein</fullName>
    </submittedName>
</protein>
<dbReference type="InterPro" id="IPR023318">
    <property type="entry name" value="Ub_act_enz_dom_a_sf"/>
</dbReference>
<proteinExistence type="predicted"/>
<reference evidence="5 6" key="1">
    <citation type="journal article" date="2018" name="PLoS ONE">
        <title>The draft genome of Kipferlia bialata reveals reductive genome evolution in fornicate parasites.</title>
        <authorList>
            <person name="Tanifuji G."/>
            <person name="Takabayashi S."/>
            <person name="Kume K."/>
            <person name="Takagi M."/>
            <person name="Nakayama T."/>
            <person name="Kamikawa R."/>
            <person name="Inagaki Y."/>
            <person name="Hashimoto T."/>
        </authorList>
    </citation>
    <scope>NUCLEOTIDE SEQUENCE [LARGE SCALE GENOMIC DNA]</scope>
    <source>
        <strain evidence="5">NY0173</strain>
    </source>
</reference>
<dbReference type="EMBL" id="BDIP01003131">
    <property type="protein sequence ID" value="GIQ87316.1"/>
    <property type="molecule type" value="Genomic_DNA"/>
</dbReference>
<evidence type="ECO:0000256" key="2">
    <source>
        <dbReference type="ARBA" id="ARBA00022786"/>
    </source>
</evidence>
<keyword evidence="1" id="KW-0547">Nucleotide-binding</keyword>
<dbReference type="Gene3D" id="1.10.10.520">
    <property type="entry name" value="Ubiquitin activating enzymes (Uba3). Chain: B, domain 2"/>
    <property type="match status" value="1"/>
</dbReference>
<comment type="pathway">
    <text evidence="4">Protein modification.</text>
</comment>
<accession>A0A9K3D246</accession>
<feature type="non-terminal residue" evidence="5">
    <location>
        <position position="1"/>
    </location>
</feature>